<organism evidence="2">
    <name type="scientific">marine metagenome</name>
    <dbReference type="NCBI Taxonomy" id="408172"/>
    <lineage>
        <taxon>unclassified sequences</taxon>
        <taxon>metagenomes</taxon>
        <taxon>ecological metagenomes</taxon>
    </lineage>
</organism>
<dbReference type="AlphaFoldDB" id="A0A382SY71"/>
<feature type="transmembrane region" description="Helical" evidence="1">
    <location>
        <begin position="125"/>
        <end position="149"/>
    </location>
</feature>
<dbReference type="EMBL" id="UINC01132285">
    <property type="protein sequence ID" value="SVD14502.1"/>
    <property type="molecule type" value="Genomic_DNA"/>
</dbReference>
<name>A0A382SY71_9ZZZZ</name>
<feature type="transmembrane region" description="Helical" evidence="1">
    <location>
        <begin position="25"/>
        <end position="53"/>
    </location>
</feature>
<keyword evidence="1" id="KW-0472">Membrane</keyword>
<sequence>MKTHCSIANILTLNLANMDNHPKSYLIGILEVILPFFNEFANLFNIVFFLPVLKFDLYPHCDTKLKLFFDIISLTGICLNVAVKTERTKSYMSGLFKGLMYLIFAFVIPNLYMGNVLSQFGKHPYMKLAGGFLVIYFLEICIHSFVCMYDLNIEKNKNRNHL</sequence>
<evidence type="ECO:0000313" key="2">
    <source>
        <dbReference type="EMBL" id="SVD14502.1"/>
    </source>
</evidence>
<feature type="transmembrane region" description="Helical" evidence="1">
    <location>
        <begin position="95"/>
        <end position="113"/>
    </location>
</feature>
<proteinExistence type="predicted"/>
<feature type="transmembrane region" description="Helical" evidence="1">
    <location>
        <begin position="65"/>
        <end position="83"/>
    </location>
</feature>
<gene>
    <name evidence="2" type="ORF">METZ01_LOCUS367356</name>
</gene>
<protein>
    <submittedName>
        <fullName evidence="2">Uncharacterized protein</fullName>
    </submittedName>
</protein>
<keyword evidence="1" id="KW-1133">Transmembrane helix</keyword>
<evidence type="ECO:0000256" key="1">
    <source>
        <dbReference type="SAM" id="Phobius"/>
    </source>
</evidence>
<keyword evidence="1" id="KW-0812">Transmembrane</keyword>
<accession>A0A382SY71</accession>
<reference evidence="2" key="1">
    <citation type="submission" date="2018-05" db="EMBL/GenBank/DDBJ databases">
        <authorList>
            <person name="Lanie J.A."/>
            <person name="Ng W.-L."/>
            <person name="Kazmierczak K.M."/>
            <person name="Andrzejewski T.M."/>
            <person name="Davidsen T.M."/>
            <person name="Wayne K.J."/>
            <person name="Tettelin H."/>
            <person name="Glass J.I."/>
            <person name="Rusch D."/>
            <person name="Podicherti R."/>
            <person name="Tsui H.-C.T."/>
            <person name="Winkler M.E."/>
        </authorList>
    </citation>
    <scope>NUCLEOTIDE SEQUENCE</scope>
</reference>